<comment type="caution">
    <text evidence="6">Lacks conserved residue(s) required for the propagation of feature annotation.</text>
</comment>
<dbReference type="GO" id="GO:0010181">
    <property type="term" value="F:FMN binding"/>
    <property type="evidence" value="ECO:0007669"/>
    <property type="project" value="UniProtKB-UniRule"/>
</dbReference>
<dbReference type="AlphaFoldDB" id="A0A1A5YHB1"/>
<dbReference type="HAMAP" id="MF_01216">
    <property type="entry name" value="Azoreductase_type1"/>
    <property type="match status" value="1"/>
</dbReference>
<evidence type="ECO:0000256" key="2">
    <source>
        <dbReference type="ARBA" id="ARBA00022643"/>
    </source>
</evidence>
<keyword evidence="1 6" id="KW-0285">Flavoprotein</keyword>
<organism evidence="8 9">
    <name type="scientific">Paenibacillus oryzae</name>
    <dbReference type="NCBI Taxonomy" id="1844972"/>
    <lineage>
        <taxon>Bacteria</taxon>
        <taxon>Bacillati</taxon>
        <taxon>Bacillota</taxon>
        <taxon>Bacilli</taxon>
        <taxon>Bacillales</taxon>
        <taxon>Paenibacillaceae</taxon>
        <taxon>Paenibacillus</taxon>
    </lineage>
</organism>
<comment type="catalytic activity">
    <reaction evidence="5">
        <text>N,N-dimethyl-1,4-phenylenediamine + anthranilate + 2 NAD(+) = 2-(4-dimethylaminophenyl)diazenylbenzoate + 2 NADH + 2 H(+)</text>
        <dbReference type="Rhea" id="RHEA:55872"/>
        <dbReference type="ChEBI" id="CHEBI:15378"/>
        <dbReference type="ChEBI" id="CHEBI:15783"/>
        <dbReference type="ChEBI" id="CHEBI:16567"/>
        <dbReference type="ChEBI" id="CHEBI:57540"/>
        <dbReference type="ChEBI" id="CHEBI:57945"/>
        <dbReference type="ChEBI" id="CHEBI:71579"/>
        <dbReference type="EC" id="1.7.1.17"/>
    </reaction>
    <physiologicalReaction direction="right-to-left" evidence="5">
        <dbReference type="Rhea" id="RHEA:55874"/>
    </physiologicalReaction>
</comment>
<proteinExistence type="inferred from homology"/>
<dbReference type="GO" id="GO:0016652">
    <property type="term" value="F:oxidoreductase activity, acting on NAD(P)H as acceptor"/>
    <property type="evidence" value="ECO:0007669"/>
    <property type="project" value="UniProtKB-UniRule"/>
</dbReference>
<dbReference type="GO" id="GO:0016655">
    <property type="term" value="F:oxidoreductase activity, acting on NAD(P)H, quinone or similar compound as acceptor"/>
    <property type="evidence" value="ECO:0007669"/>
    <property type="project" value="InterPro"/>
</dbReference>
<evidence type="ECO:0000256" key="4">
    <source>
        <dbReference type="ARBA" id="ARBA00023027"/>
    </source>
</evidence>
<dbReference type="NCBIfam" id="NF010075">
    <property type="entry name" value="PRK13556.1"/>
    <property type="match status" value="1"/>
</dbReference>
<dbReference type="InterPro" id="IPR003680">
    <property type="entry name" value="Flavodoxin_fold"/>
</dbReference>
<comment type="function">
    <text evidence="6">Quinone reductase that provides resistance to thiol-specific stress caused by electrophilic quinones.</text>
</comment>
<dbReference type="STRING" id="1844972.A7K91_05655"/>
<dbReference type="RefSeq" id="WP_068684337.1">
    <property type="nucleotide sequence ID" value="NZ_LYPA01000064.1"/>
</dbReference>
<dbReference type="InterPro" id="IPR050104">
    <property type="entry name" value="FMN-dep_NADH:Q_OxRdtase_AzoR1"/>
</dbReference>
<gene>
    <name evidence="6" type="primary">azoR</name>
    <name evidence="8" type="ORF">A7K91_05655</name>
</gene>
<comment type="similarity">
    <text evidence="6">Belongs to the azoreductase type 1 family.</text>
</comment>
<dbReference type="EC" id="1.7.1.17" evidence="6"/>
<comment type="caution">
    <text evidence="8">The sequence shown here is derived from an EMBL/GenBank/DDBJ whole genome shotgun (WGS) entry which is preliminary data.</text>
</comment>
<dbReference type="PANTHER" id="PTHR43741:SF4">
    <property type="entry name" value="FMN-DEPENDENT NADH:QUINONE OXIDOREDUCTASE"/>
    <property type="match status" value="1"/>
</dbReference>
<dbReference type="Pfam" id="PF02525">
    <property type="entry name" value="Flavodoxin_2"/>
    <property type="match status" value="1"/>
</dbReference>
<dbReference type="Proteomes" id="UP000092024">
    <property type="component" value="Unassembled WGS sequence"/>
</dbReference>
<dbReference type="PANTHER" id="PTHR43741">
    <property type="entry name" value="FMN-DEPENDENT NADH-AZOREDUCTASE 1"/>
    <property type="match status" value="1"/>
</dbReference>
<name>A0A1A5YHB1_9BACL</name>
<evidence type="ECO:0000259" key="7">
    <source>
        <dbReference type="Pfam" id="PF02525"/>
    </source>
</evidence>
<dbReference type="GO" id="GO:0009055">
    <property type="term" value="F:electron transfer activity"/>
    <property type="evidence" value="ECO:0007669"/>
    <property type="project" value="UniProtKB-UniRule"/>
</dbReference>
<dbReference type="Gene3D" id="3.40.50.360">
    <property type="match status" value="1"/>
</dbReference>
<keyword evidence="9" id="KW-1185">Reference proteome</keyword>
<keyword evidence="3 6" id="KW-0560">Oxidoreductase</keyword>
<dbReference type="InterPro" id="IPR029039">
    <property type="entry name" value="Flavoprotein-like_sf"/>
</dbReference>
<evidence type="ECO:0000256" key="1">
    <source>
        <dbReference type="ARBA" id="ARBA00022630"/>
    </source>
</evidence>
<keyword evidence="4 6" id="KW-0520">NAD</keyword>
<protein>
    <recommendedName>
        <fullName evidence="6">FMN dependent NADH:quinone oxidoreductase</fullName>
        <ecNumber evidence="6">1.6.5.-</ecNumber>
    </recommendedName>
    <alternativeName>
        <fullName evidence="6">Azo-dye reductase</fullName>
    </alternativeName>
    <alternativeName>
        <fullName evidence="6">FMN-dependent NADH-azo compound oxidoreductase</fullName>
    </alternativeName>
    <alternativeName>
        <fullName evidence="6">FMN-dependent NADH-azoreductase</fullName>
        <ecNumber evidence="6">1.7.1.17</ecNumber>
    </alternativeName>
</protein>
<evidence type="ECO:0000256" key="6">
    <source>
        <dbReference type="HAMAP-Rule" id="MF_01216"/>
    </source>
</evidence>
<reference evidence="8 9" key="1">
    <citation type="submission" date="2016-05" db="EMBL/GenBank/DDBJ databases">
        <title>Paenibacillus oryzae. sp. nov., isolated from the rice root.</title>
        <authorList>
            <person name="Zhang J."/>
            <person name="Zhang X."/>
        </authorList>
    </citation>
    <scope>NUCLEOTIDE SEQUENCE [LARGE SCALE GENOMIC DNA]</scope>
    <source>
        <strain evidence="8 9">1DrF-4</strain>
    </source>
</reference>
<dbReference type="EC" id="1.6.5.-" evidence="6"/>
<dbReference type="InterPro" id="IPR023048">
    <property type="entry name" value="NADH:quinone_OxRdtase_FMN_depd"/>
</dbReference>
<dbReference type="SUPFAM" id="SSF52218">
    <property type="entry name" value="Flavoproteins"/>
    <property type="match status" value="1"/>
</dbReference>
<comment type="cofactor">
    <cofactor evidence="6">
        <name>FMN</name>
        <dbReference type="ChEBI" id="CHEBI:58210"/>
    </cofactor>
    <text evidence="6">Binds 1 FMN per subunit.</text>
</comment>
<dbReference type="EMBL" id="LYPA01000064">
    <property type="protein sequence ID" value="OBR65046.1"/>
    <property type="molecule type" value="Genomic_DNA"/>
</dbReference>
<evidence type="ECO:0000313" key="9">
    <source>
        <dbReference type="Proteomes" id="UP000092024"/>
    </source>
</evidence>
<evidence type="ECO:0000313" key="8">
    <source>
        <dbReference type="EMBL" id="OBR65046.1"/>
    </source>
</evidence>
<comment type="catalytic activity">
    <reaction evidence="6">
        <text>2 a quinone + NADH + H(+) = 2 a 1,4-benzosemiquinone + NAD(+)</text>
        <dbReference type="Rhea" id="RHEA:65952"/>
        <dbReference type="ChEBI" id="CHEBI:15378"/>
        <dbReference type="ChEBI" id="CHEBI:57540"/>
        <dbReference type="ChEBI" id="CHEBI:57945"/>
        <dbReference type="ChEBI" id="CHEBI:132124"/>
        <dbReference type="ChEBI" id="CHEBI:134225"/>
    </reaction>
</comment>
<dbReference type="OrthoDB" id="9805013at2"/>
<comment type="function">
    <text evidence="6">Also exhibits azoreductase activity. Catalyzes the reductive cleavage of the azo bond in aromatic azo compounds to the corresponding amines.</text>
</comment>
<accession>A0A1A5YHB1</accession>
<evidence type="ECO:0000256" key="5">
    <source>
        <dbReference type="ARBA" id="ARBA00048542"/>
    </source>
</evidence>
<evidence type="ECO:0000256" key="3">
    <source>
        <dbReference type="ARBA" id="ARBA00023002"/>
    </source>
</evidence>
<comment type="subunit">
    <text evidence="6">Homodimer.</text>
</comment>
<sequence length="208" mass="22326">MANVLVIKANDRPADQAVSVKMYDAFVKSYKESHSGDNVTELDLFKEALPDYGNVAMTGLFKLNAGMEPTAEEAQGAATVKKYLDLFLAADKVVFAFPTWNTVVPAPLVNFISYISQAGVTFKYTEAGPVGLAGDKKVLLLNARGSDYSLPQMQPYEVAVKYVATALNLLGIQSPEVIVIEGHNQYPDRSAEIVADGIARTAAAAASF</sequence>
<feature type="domain" description="Flavodoxin-like fold" evidence="7">
    <location>
        <begin position="3"/>
        <end position="200"/>
    </location>
</feature>
<keyword evidence="2 6" id="KW-0288">FMN</keyword>